<evidence type="ECO:0000313" key="2">
    <source>
        <dbReference type="Proteomes" id="UP000030759"/>
    </source>
</evidence>
<dbReference type="AlphaFoldDB" id="A0A061IKK4"/>
<reference evidence="2" key="1">
    <citation type="journal article" date="2013" name="Nat. Biotechnol.">
        <title>Chinese hamster genome sequenced from sorted chromosomes.</title>
        <authorList>
            <person name="Brinkrolf K."/>
            <person name="Rupp O."/>
            <person name="Laux H."/>
            <person name="Kollin F."/>
            <person name="Ernst W."/>
            <person name="Linke B."/>
            <person name="Kofler R."/>
            <person name="Romand S."/>
            <person name="Hesse F."/>
            <person name="Budach W.E."/>
            <person name="Galosy S."/>
            <person name="Muller D."/>
            <person name="Noll T."/>
            <person name="Wienberg J."/>
            <person name="Jostock T."/>
            <person name="Leonard M."/>
            <person name="Grillari J."/>
            <person name="Tauch A."/>
            <person name="Goesmann A."/>
            <person name="Helk B."/>
            <person name="Mott J.E."/>
            <person name="Puhler A."/>
            <person name="Borth N."/>
        </authorList>
    </citation>
    <scope>NUCLEOTIDE SEQUENCE [LARGE SCALE GENOMIC DNA]</scope>
    <source>
        <strain evidence="2">17A/GY</strain>
    </source>
</reference>
<sequence length="85" mass="9450">MTLNSRLSFLPITASLPPCWSVIERYHTQDQPICIPSPCHPSPGLGGQPTPATRWQCMCRWGKANAIIGRQYRWVPGPPAPSNPR</sequence>
<dbReference type="Proteomes" id="UP000030759">
    <property type="component" value="Unassembled WGS sequence"/>
</dbReference>
<protein>
    <submittedName>
        <fullName evidence="1">Uncharacterized protein</fullName>
    </submittedName>
</protein>
<accession>A0A061IKK4</accession>
<dbReference type="EMBL" id="KE666426">
    <property type="protein sequence ID" value="ERE88101.1"/>
    <property type="molecule type" value="Genomic_DNA"/>
</dbReference>
<organism evidence="1 2">
    <name type="scientific">Cricetulus griseus</name>
    <name type="common">Chinese hamster</name>
    <name type="synonym">Cricetulus barabensis griseus</name>
    <dbReference type="NCBI Taxonomy" id="10029"/>
    <lineage>
        <taxon>Eukaryota</taxon>
        <taxon>Metazoa</taxon>
        <taxon>Chordata</taxon>
        <taxon>Craniata</taxon>
        <taxon>Vertebrata</taxon>
        <taxon>Euteleostomi</taxon>
        <taxon>Mammalia</taxon>
        <taxon>Eutheria</taxon>
        <taxon>Euarchontoglires</taxon>
        <taxon>Glires</taxon>
        <taxon>Rodentia</taxon>
        <taxon>Myomorpha</taxon>
        <taxon>Muroidea</taxon>
        <taxon>Cricetidae</taxon>
        <taxon>Cricetinae</taxon>
        <taxon>Cricetulus</taxon>
    </lineage>
</organism>
<gene>
    <name evidence="1" type="ORF">H671_1g3333</name>
</gene>
<evidence type="ECO:0000313" key="1">
    <source>
        <dbReference type="EMBL" id="ERE88101.1"/>
    </source>
</evidence>
<proteinExistence type="predicted"/>
<name>A0A061IKK4_CRIGR</name>